<comment type="caution">
    <text evidence="2">The sequence shown here is derived from an EMBL/GenBank/DDBJ whole genome shotgun (WGS) entry which is preliminary data.</text>
</comment>
<feature type="non-terminal residue" evidence="2">
    <location>
        <position position="66"/>
    </location>
</feature>
<accession>A0A392TGI6</accession>
<organism evidence="2 3">
    <name type="scientific">Trifolium medium</name>
    <dbReference type="NCBI Taxonomy" id="97028"/>
    <lineage>
        <taxon>Eukaryota</taxon>
        <taxon>Viridiplantae</taxon>
        <taxon>Streptophyta</taxon>
        <taxon>Embryophyta</taxon>
        <taxon>Tracheophyta</taxon>
        <taxon>Spermatophyta</taxon>
        <taxon>Magnoliopsida</taxon>
        <taxon>eudicotyledons</taxon>
        <taxon>Gunneridae</taxon>
        <taxon>Pentapetalae</taxon>
        <taxon>rosids</taxon>
        <taxon>fabids</taxon>
        <taxon>Fabales</taxon>
        <taxon>Fabaceae</taxon>
        <taxon>Papilionoideae</taxon>
        <taxon>50 kb inversion clade</taxon>
        <taxon>NPAAA clade</taxon>
        <taxon>Hologalegina</taxon>
        <taxon>IRL clade</taxon>
        <taxon>Trifolieae</taxon>
        <taxon>Trifolium</taxon>
    </lineage>
</organism>
<dbReference type="AlphaFoldDB" id="A0A392TGI6"/>
<dbReference type="Proteomes" id="UP000265520">
    <property type="component" value="Unassembled WGS sequence"/>
</dbReference>
<protein>
    <submittedName>
        <fullName evidence="2">Uncharacterized protein</fullName>
    </submittedName>
</protein>
<sequence>MAGVNDNNIPEQVVENNLPYRPPHPQDGQLASVTENDEHPVQEPYVPSDPLVVAPVPPGAPIETIM</sequence>
<feature type="compositionally biased region" description="Polar residues" evidence="1">
    <location>
        <begin position="1"/>
        <end position="10"/>
    </location>
</feature>
<reference evidence="2 3" key="1">
    <citation type="journal article" date="2018" name="Front. Plant Sci.">
        <title>Red Clover (Trifolium pratense) and Zigzag Clover (T. medium) - A Picture of Genomic Similarities and Differences.</title>
        <authorList>
            <person name="Dluhosova J."/>
            <person name="Istvanek J."/>
            <person name="Nedelnik J."/>
            <person name="Repkova J."/>
        </authorList>
    </citation>
    <scope>NUCLEOTIDE SEQUENCE [LARGE SCALE GENOMIC DNA]</scope>
    <source>
        <strain evidence="3">cv. 10/8</strain>
        <tissue evidence="2">Leaf</tissue>
    </source>
</reference>
<keyword evidence="3" id="KW-1185">Reference proteome</keyword>
<evidence type="ECO:0000313" key="3">
    <source>
        <dbReference type="Proteomes" id="UP000265520"/>
    </source>
</evidence>
<evidence type="ECO:0000256" key="1">
    <source>
        <dbReference type="SAM" id="MobiDB-lite"/>
    </source>
</evidence>
<dbReference type="EMBL" id="LXQA010561603">
    <property type="protein sequence ID" value="MCI59340.1"/>
    <property type="molecule type" value="Genomic_DNA"/>
</dbReference>
<feature type="region of interest" description="Disordered" evidence="1">
    <location>
        <begin position="1"/>
        <end position="52"/>
    </location>
</feature>
<name>A0A392TGI6_9FABA</name>
<proteinExistence type="predicted"/>
<evidence type="ECO:0000313" key="2">
    <source>
        <dbReference type="EMBL" id="MCI59340.1"/>
    </source>
</evidence>